<keyword evidence="5 8" id="KW-0653">Protein transport</keyword>
<reference evidence="13 15" key="2">
    <citation type="submission" date="2019-03" db="EMBL/GenBank/DDBJ databases">
        <title>Freshwater and sediment microbial communities from various areas in North America, analyzing microbe dynamics in response to fracking.</title>
        <authorList>
            <person name="Lamendella R."/>
        </authorList>
    </citation>
    <scope>NUCLEOTIDE SEQUENCE [LARGE SCALE GENOMIC DNA]</scope>
    <source>
        <strain evidence="13 15">114D</strain>
    </source>
</reference>
<keyword evidence="6 9" id="KW-1133">Transmembrane helix</keyword>
<dbReference type="GO" id="GO:0017038">
    <property type="term" value="P:protein import"/>
    <property type="evidence" value="ECO:0007669"/>
    <property type="project" value="TreeGrafter"/>
</dbReference>
<evidence type="ECO:0000256" key="4">
    <source>
        <dbReference type="ARBA" id="ARBA00022692"/>
    </source>
</evidence>
<dbReference type="STRING" id="655355.SAMN05216283_109161"/>
<evidence type="ECO:0000256" key="3">
    <source>
        <dbReference type="ARBA" id="ARBA00022475"/>
    </source>
</evidence>
<dbReference type="Proteomes" id="UP000198964">
    <property type="component" value="Unassembled WGS sequence"/>
</dbReference>
<feature type="transmembrane region" description="Helical" evidence="9">
    <location>
        <begin position="222"/>
        <end position="245"/>
    </location>
</feature>
<evidence type="ECO:0000259" key="11">
    <source>
        <dbReference type="Pfam" id="PF01618"/>
    </source>
</evidence>
<feature type="signal peptide" evidence="10">
    <location>
        <begin position="1"/>
        <end position="25"/>
    </location>
</feature>
<dbReference type="PANTHER" id="PTHR30625:SF15">
    <property type="entry name" value="BIOPOLYMER TRANSPORT PROTEIN EXBB"/>
    <property type="match status" value="1"/>
</dbReference>
<evidence type="ECO:0000256" key="9">
    <source>
        <dbReference type="SAM" id="Phobius"/>
    </source>
</evidence>
<keyword evidence="14" id="KW-1185">Reference proteome</keyword>
<dbReference type="EMBL" id="FONW01000009">
    <property type="protein sequence ID" value="SFF57177.1"/>
    <property type="molecule type" value="Genomic_DNA"/>
</dbReference>
<keyword evidence="4 9" id="KW-0812">Transmembrane</keyword>
<proteinExistence type="inferred from homology"/>
<dbReference type="RefSeq" id="WP_243745403.1">
    <property type="nucleotide sequence ID" value="NZ_FONW01000009.1"/>
</dbReference>
<sequence>MMKKLFAFIAVLGMLYFGASNNAVAQDQTDEATTEVAAEDSAPAVDLAADAEEEAAAAAEEGKSLHSQLKQKFIEGDPAFMSFVLICLILGLAMSLERVIYLNLSTTNTKKLLVKVEEALDNGGIEAAKEVCRNTRGPVASIFYQGLDRSEEGLDVVEKTVVSYGGVQAGLLEKGLSWISLFIALAPMLGFMGTVIGMIAAFDAIEVAGDISPALVAGGIKVALITTVSGLVVAMILQVFYNYCIAKIDSIINNMEDASISLIDILVKHNLKK</sequence>
<keyword evidence="10" id="KW-0732">Signal</keyword>
<evidence type="ECO:0000256" key="6">
    <source>
        <dbReference type="ARBA" id="ARBA00022989"/>
    </source>
</evidence>
<comment type="subcellular location">
    <subcellularLocation>
        <location evidence="1">Cell membrane</location>
        <topology evidence="1">Multi-pass membrane protein</topology>
    </subcellularLocation>
    <subcellularLocation>
        <location evidence="8">Membrane</location>
        <topology evidence="8">Multi-pass membrane protein</topology>
    </subcellularLocation>
</comment>
<dbReference type="InterPro" id="IPR002898">
    <property type="entry name" value="MotA_ExbB_proton_chnl"/>
</dbReference>
<dbReference type="PANTHER" id="PTHR30625">
    <property type="entry name" value="PROTEIN TOLQ"/>
    <property type="match status" value="1"/>
</dbReference>
<keyword evidence="7 9" id="KW-0472">Membrane</keyword>
<evidence type="ECO:0000256" key="7">
    <source>
        <dbReference type="ARBA" id="ARBA00023136"/>
    </source>
</evidence>
<organism evidence="12 14">
    <name type="scientific">Sunxiuqinia elliptica</name>
    <dbReference type="NCBI Taxonomy" id="655355"/>
    <lineage>
        <taxon>Bacteria</taxon>
        <taxon>Pseudomonadati</taxon>
        <taxon>Bacteroidota</taxon>
        <taxon>Bacteroidia</taxon>
        <taxon>Marinilabiliales</taxon>
        <taxon>Prolixibacteraceae</taxon>
        <taxon>Sunxiuqinia</taxon>
    </lineage>
</organism>
<evidence type="ECO:0000313" key="12">
    <source>
        <dbReference type="EMBL" id="SFF57177.1"/>
    </source>
</evidence>
<evidence type="ECO:0000313" key="13">
    <source>
        <dbReference type="EMBL" id="TDO03313.1"/>
    </source>
</evidence>
<feature type="domain" description="MotA/TolQ/ExbB proton channel" evidence="11">
    <location>
        <begin position="137"/>
        <end position="256"/>
    </location>
</feature>
<evidence type="ECO:0000313" key="15">
    <source>
        <dbReference type="Proteomes" id="UP000294848"/>
    </source>
</evidence>
<reference evidence="12 14" key="1">
    <citation type="submission" date="2016-10" db="EMBL/GenBank/DDBJ databases">
        <authorList>
            <person name="de Groot N.N."/>
        </authorList>
    </citation>
    <scope>NUCLEOTIDE SEQUENCE [LARGE SCALE GENOMIC DNA]</scope>
    <source>
        <strain evidence="12 14">CGMCC 1.9156</strain>
    </source>
</reference>
<feature type="chain" id="PRO_5033742092" evidence="10">
    <location>
        <begin position="26"/>
        <end position="273"/>
    </location>
</feature>
<gene>
    <name evidence="13" type="ORF">DET52_103257</name>
    <name evidence="12" type="ORF">SAMN05216283_109161</name>
</gene>
<dbReference type="AlphaFoldDB" id="A0A1I2JVS3"/>
<accession>A0A1I2JVS3</accession>
<evidence type="ECO:0000256" key="5">
    <source>
        <dbReference type="ARBA" id="ARBA00022927"/>
    </source>
</evidence>
<keyword evidence="3" id="KW-1003">Cell membrane</keyword>
<dbReference type="Pfam" id="PF01618">
    <property type="entry name" value="MotA_ExbB"/>
    <property type="match status" value="1"/>
</dbReference>
<evidence type="ECO:0000256" key="1">
    <source>
        <dbReference type="ARBA" id="ARBA00004651"/>
    </source>
</evidence>
<dbReference type="InterPro" id="IPR050790">
    <property type="entry name" value="ExbB/TolQ_transport"/>
</dbReference>
<dbReference type="GO" id="GO:0005886">
    <property type="term" value="C:plasma membrane"/>
    <property type="evidence" value="ECO:0007669"/>
    <property type="project" value="UniProtKB-SubCell"/>
</dbReference>
<protein>
    <submittedName>
        <fullName evidence="12">Biopolymer transport protein ExbB</fullName>
    </submittedName>
</protein>
<feature type="transmembrane region" description="Helical" evidence="9">
    <location>
        <begin position="178"/>
        <end position="202"/>
    </location>
</feature>
<keyword evidence="2 8" id="KW-0813">Transport</keyword>
<name>A0A1I2JVS3_9BACT</name>
<feature type="transmembrane region" description="Helical" evidence="9">
    <location>
        <begin position="79"/>
        <end position="101"/>
    </location>
</feature>
<dbReference type="Proteomes" id="UP000294848">
    <property type="component" value="Unassembled WGS sequence"/>
</dbReference>
<evidence type="ECO:0000256" key="2">
    <source>
        <dbReference type="ARBA" id="ARBA00022448"/>
    </source>
</evidence>
<evidence type="ECO:0000313" key="14">
    <source>
        <dbReference type="Proteomes" id="UP000198964"/>
    </source>
</evidence>
<evidence type="ECO:0000256" key="10">
    <source>
        <dbReference type="SAM" id="SignalP"/>
    </source>
</evidence>
<dbReference type="EMBL" id="SNWI01000003">
    <property type="protein sequence ID" value="TDO03313.1"/>
    <property type="molecule type" value="Genomic_DNA"/>
</dbReference>
<evidence type="ECO:0000256" key="8">
    <source>
        <dbReference type="RuleBase" id="RU004057"/>
    </source>
</evidence>
<comment type="similarity">
    <text evidence="8">Belongs to the exbB/tolQ family.</text>
</comment>